<organism evidence="5 6">
    <name type="scientific">Cyclospora cayetanensis</name>
    <dbReference type="NCBI Taxonomy" id="88456"/>
    <lineage>
        <taxon>Eukaryota</taxon>
        <taxon>Sar</taxon>
        <taxon>Alveolata</taxon>
        <taxon>Apicomplexa</taxon>
        <taxon>Conoidasida</taxon>
        <taxon>Coccidia</taxon>
        <taxon>Eucoccidiorida</taxon>
        <taxon>Eimeriorina</taxon>
        <taxon>Eimeriidae</taxon>
        <taxon>Cyclospora</taxon>
    </lineage>
</organism>
<accession>A0A6P6RXQ6</accession>
<reference evidence="6" key="1">
    <citation type="submission" date="2025-08" db="UniProtKB">
        <authorList>
            <consortium name="RefSeq"/>
        </authorList>
    </citation>
    <scope>IDENTIFICATION</scope>
</reference>
<dbReference type="PANTHER" id="PTHR32194:SF2">
    <property type="entry name" value="PROTEASOME SUBUNIT BETA TYPE-1"/>
    <property type="match status" value="1"/>
</dbReference>
<evidence type="ECO:0000256" key="2">
    <source>
        <dbReference type="ARBA" id="ARBA00022490"/>
    </source>
</evidence>
<proteinExistence type="predicted"/>
<dbReference type="PANTHER" id="PTHR32194">
    <property type="entry name" value="METALLOPROTEASE TLDD"/>
    <property type="match status" value="1"/>
</dbReference>
<dbReference type="GO" id="GO:0051603">
    <property type="term" value="P:proteolysis involved in protein catabolic process"/>
    <property type="evidence" value="ECO:0007669"/>
    <property type="project" value="InterPro"/>
</dbReference>
<dbReference type="InterPro" id="IPR001353">
    <property type="entry name" value="Proteasome_sua/b"/>
</dbReference>
<name>A0A6P6RXQ6_9EIME</name>
<protein>
    <submittedName>
        <fullName evidence="6">Proteasome subunit beta type-1-like</fullName>
    </submittedName>
</protein>
<comment type="subcellular location">
    <subcellularLocation>
        <location evidence="1">Nucleus</location>
    </subcellularLocation>
</comment>
<dbReference type="GO" id="GO:0005839">
    <property type="term" value="C:proteasome core complex"/>
    <property type="evidence" value="ECO:0007669"/>
    <property type="project" value="InterPro"/>
</dbReference>
<dbReference type="SUPFAM" id="SSF56235">
    <property type="entry name" value="N-terminal nucleophile aminohydrolases (Ntn hydrolases)"/>
    <property type="match status" value="1"/>
</dbReference>
<dbReference type="GeneID" id="113147123"/>
<evidence type="ECO:0000256" key="3">
    <source>
        <dbReference type="ARBA" id="ARBA00022942"/>
    </source>
</evidence>
<evidence type="ECO:0000256" key="1">
    <source>
        <dbReference type="ARBA" id="ARBA00004123"/>
    </source>
</evidence>
<dbReference type="PROSITE" id="PS51476">
    <property type="entry name" value="PROTEASOME_BETA_2"/>
    <property type="match status" value="1"/>
</dbReference>
<dbReference type="RefSeq" id="XP_026192319.1">
    <property type="nucleotide sequence ID" value="XM_026336534.1"/>
</dbReference>
<sequence>MMNCMDFPAPREDGVAPAEISSRHGRGGFNPYVNNGGTVVSVAGDDFVVGVGDTRLSVGYSIHSRMQSKITKLTSRCCIASSGMQADVQTLHKWLKTRVAMFQHQHREEPSVIAVAQLLSTVLYSRRFFPYYTFNVLFGLDSEGKGAVFGYDAIGSFERANYNCAGTGSSLTMSILDNQIAQNNQQKQKPKLTKEETIALVRGILASAGERDIFTGDQAEVVVIDSSGIHTELVPLRND</sequence>
<evidence type="ECO:0000256" key="4">
    <source>
        <dbReference type="ARBA" id="ARBA00023242"/>
    </source>
</evidence>
<evidence type="ECO:0000313" key="5">
    <source>
        <dbReference type="Proteomes" id="UP000515125"/>
    </source>
</evidence>
<dbReference type="AlphaFoldDB" id="A0A6P6RXQ6"/>
<dbReference type="GO" id="GO:0005737">
    <property type="term" value="C:cytoplasm"/>
    <property type="evidence" value="ECO:0007669"/>
    <property type="project" value="TreeGrafter"/>
</dbReference>
<dbReference type="Pfam" id="PF00227">
    <property type="entry name" value="Proteasome"/>
    <property type="match status" value="1"/>
</dbReference>
<keyword evidence="5" id="KW-1185">Reference proteome</keyword>
<dbReference type="FunFam" id="3.60.20.10:FF:000027">
    <property type="entry name" value="Proteasome subunit beta type-6"/>
    <property type="match status" value="1"/>
</dbReference>
<dbReference type="Gene3D" id="3.60.20.10">
    <property type="entry name" value="Glutamine Phosphoribosylpyrophosphate, subunit 1, domain 1"/>
    <property type="match status" value="1"/>
</dbReference>
<gene>
    <name evidence="6" type="primary">LOC113147123</name>
</gene>
<keyword evidence="4" id="KW-0539">Nucleus</keyword>
<keyword evidence="3" id="KW-0647">Proteasome</keyword>
<keyword evidence="2" id="KW-0963">Cytoplasm</keyword>
<dbReference type="GO" id="GO:0005634">
    <property type="term" value="C:nucleus"/>
    <property type="evidence" value="ECO:0007669"/>
    <property type="project" value="UniProtKB-SubCell"/>
</dbReference>
<dbReference type="OrthoDB" id="268479at2759"/>
<dbReference type="Proteomes" id="UP000515125">
    <property type="component" value="Unplaced"/>
</dbReference>
<evidence type="ECO:0000313" key="6">
    <source>
        <dbReference type="RefSeq" id="XP_026192319.1"/>
    </source>
</evidence>
<dbReference type="CDD" id="cd03757">
    <property type="entry name" value="proteasome_beta_type_1"/>
    <property type="match status" value="1"/>
</dbReference>
<dbReference type="InterPro" id="IPR029055">
    <property type="entry name" value="Ntn_hydrolases_N"/>
</dbReference>
<dbReference type="InterPro" id="IPR023333">
    <property type="entry name" value="Proteasome_suB-type"/>
</dbReference>